<evidence type="ECO:0000256" key="10">
    <source>
        <dbReference type="SAM" id="Coils"/>
    </source>
</evidence>
<feature type="domain" description="AMP-dependent ligase C-terminal" evidence="12">
    <location>
        <begin position="349"/>
        <end position="446"/>
    </location>
</feature>
<dbReference type="PANTHER" id="PTHR43439">
    <property type="entry name" value="PHENYLACETATE-COENZYME A LIGASE"/>
    <property type="match status" value="1"/>
</dbReference>
<comment type="catalytic activity">
    <reaction evidence="9">
        <text>2-phenylacetate + ATP + CoA = phenylacetyl-CoA + AMP + diphosphate</text>
        <dbReference type="Rhea" id="RHEA:20956"/>
        <dbReference type="ChEBI" id="CHEBI:18401"/>
        <dbReference type="ChEBI" id="CHEBI:30616"/>
        <dbReference type="ChEBI" id="CHEBI:33019"/>
        <dbReference type="ChEBI" id="CHEBI:57287"/>
        <dbReference type="ChEBI" id="CHEBI:57390"/>
        <dbReference type="ChEBI" id="CHEBI:456215"/>
        <dbReference type="EC" id="6.2.1.30"/>
    </reaction>
</comment>
<evidence type="ECO:0000256" key="1">
    <source>
        <dbReference type="ARBA" id="ARBA00011245"/>
    </source>
</evidence>
<dbReference type="Pfam" id="PF14535">
    <property type="entry name" value="AMP-binding_C_2"/>
    <property type="match status" value="1"/>
</dbReference>
<dbReference type="EMBL" id="LR746496">
    <property type="protein sequence ID" value="CAA7601130.1"/>
    <property type="molecule type" value="Genomic_DNA"/>
</dbReference>
<dbReference type="PANTHER" id="PTHR43439:SF1">
    <property type="entry name" value="PHENYLACETATE-COENZYME A LIGASE"/>
    <property type="match status" value="1"/>
</dbReference>
<evidence type="ECO:0000256" key="2">
    <source>
        <dbReference type="ARBA" id="ARBA00022598"/>
    </source>
</evidence>
<proteinExistence type="inferred from homology"/>
<dbReference type="RefSeq" id="WP_240984697.1">
    <property type="nucleotide sequence ID" value="NZ_CDGJ01000082.1"/>
</dbReference>
<protein>
    <recommendedName>
        <fullName evidence="7 9">Phenylacetate-coenzyme A ligase</fullName>
        <ecNumber evidence="6 9">6.2.1.30</ecNumber>
    </recommendedName>
    <alternativeName>
        <fullName evidence="8 9">Phenylacetyl-CoA ligase</fullName>
    </alternativeName>
</protein>
<dbReference type="InterPro" id="IPR028154">
    <property type="entry name" value="AMP-dep_Lig_C"/>
</dbReference>
<name>A0A8S0X4W1_9FIRM</name>
<dbReference type="EC" id="6.2.1.30" evidence="6 9"/>
<dbReference type="InterPro" id="IPR051414">
    <property type="entry name" value="Adenylate-forming_Reductase"/>
</dbReference>
<evidence type="ECO:0000256" key="8">
    <source>
        <dbReference type="ARBA" id="ARBA00075111"/>
    </source>
</evidence>
<comment type="function">
    <text evidence="9">Catalyzes the activation of phenylacetic acid (PA) to phenylacetyl-CoA (PA-CoA).</text>
</comment>
<keyword evidence="10" id="KW-0175">Coiled coil</keyword>
<dbReference type="CDD" id="cd05913">
    <property type="entry name" value="PaaK"/>
    <property type="match status" value="1"/>
</dbReference>
<keyword evidence="2 9" id="KW-0436">Ligase</keyword>
<dbReference type="Proteomes" id="UP001071230">
    <property type="component" value="Unassembled WGS sequence"/>
</dbReference>
<evidence type="ECO:0000256" key="6">
    <source>
        <dbReference type="ARBA" id="ARBA00066629"/>
    </source>
</evidence>
<dbReference type="FunFam" id="3.40.50.12780:FF:000016">
    <property type="entry name" value="Phenylacetate-coenzyme A ligase"/>
    <property type="match status" value="1"/>
</dbReference>
<evidence type="ECO:0000256" key="5">
    <source>
        <dbReference type="ARBA" id="ARBA00061566"/>
    </source>
</evidence>
<dbReference type="InterPro" id="IPR011880">
    <property type="entry name" value="PA_CoA_ligase"/>
</dbReference>
<comment type="similarity">
    <text evidence="5 9">Belongs to the phenylacetyl-CoA ligase family.</text>
</comment>
<sequence length="450" mass="50380">MEATKNAAAEEKKCLIWDREHEAMPRPQLAELQLKRLRETVERCYERVPFYKEKMDALGVLPGDIRTLQDVSKLPFTTKYDLRENYPYQMFAEPMKKIVRLHASSGTTGKPVVAGYTAKDLDTWAELIARVLTSGGVTDEDIVHNAYGYGLFTGGMGFHYGAERVGATIVPVSGGLTKRQVMLWRDFGATVLTSTPSYSLVLAEQAAEMGLEAARDLNLRVGFFGAEPWTLEMKEEIEQKLNIEAFDTYGLTELIGPGVSSECPYHNGLHINEDHFLVETIDPDSGEVLPPGQPGEMVLTSLTKEAFPVLRFRTRDRTIILQQPCACGRTTARMRRVTGRTDDMLIIRGVNVFPSQIESVILSIPGLEPQYVIVVDRGSTHMDDFEVLVECTEELLKQEEAALSAVQERLGRELYQALGINARSKVVKPKTLQRSEGKAKRVVDMRDLNH</sequence>
<keyword evidence="15" id="KW-1185">Reference proteome</keyword>
<dbReference type="Pfam" id="PF00501">
    <property type="entry name" value="AMP-binding"/>
    <property type="match status" value="1"/>
</dbReference>
<dbReference type="GO" id="GO:0000166">
    <property type="term" value="F:nucleotide binding"/>
    <property type="evidence" value="ECO:0007669"/>
    <property type="project" value="UniProtKB-KW"/>
</dbReference>
<dbReference type="SUPFAM" id="SSF56801">
    <property type="entry name" value="Acetyl-CoA synthetase-like"/>
    <property type="match status" value="1"/>
</dbReference>
<dbReference type="AlphaFoldDB" id="A0A8S0X4W1"/>
<gene>
    <name evidence="13" type="ORF">DEACI_1783</name>
    <name evidence="14" type="ORF">DEACI_3070</name>
</gene>
<dbReference type="EMBL" id="CDGJ01000082">
    <property type="protein sequence ID" value="CEJ08591.1"/>
    <property type="molecule type" value="Genomic_DNA"/>
</dbReference>
<reference evidence="13" key="2">
    <citation type="submission" date="2020-01" db="EMBL/GenBank/DDBJ databases">
        <authorList>
            <person name="Hornung B."/>
        </authorList>
    </citation>
    <scope>NUCLEOTIDE SEQUENCE</scope>
    <source>
        <strain evidence="13">PacBioINE</strain>
    </source>
</reference>
<dbReference type="KEGG" id="aacx:DEACI_1783"/>
<evidence type="ECO:0000313" key="13">
    <source>
        <dbReference type="EMBL" id="CAA7601130.1"/>
    </source>
</evidence>
<comment type="subunit">
    <text evidence="1">Monomer.</text>
</comment>
<comment type="pathway">
    <text evidence="4 9">Aromatic compound metabolism; phenylacetate degradation.</text>
</comment>
<dbReference type="GO" id="GO:0010124">
    <property type="term" value="P:phenylacetate catabolic process"/>
    <property type="evidence" value="ECO:0007669"/>
    <property type="project" value="UniProtKB-UniRule"/>
</dbReference>
<evidence type="ECO:0000256" key="4">
    <source>
        <dbReference type="ARBA" id="ARBA00060591"/>
    </source>
</evidence>
<dbReference type="Gene3D" id="3.40.50.12780">
    <property type="entry name" value="N-terminal domain of ligase-like"/>
    <property type="match status" value="1"/>
</dbReference>
<dbReference type="InterPro" id="IPR042099">
    <property type="entry name" value="ANL_N_sf"/>
</dbReference>
<evidence type="ECO:0000259" key="11">
    <source>
        <dbReference type="Pfam" id="PF00501"/>
    </source>
</evidence>
<dbReference type="Gene3D" id="3.30.300.30">
    <property type="match status" value="1"/>
</dbReference>
<feature type="domain" description="AMP-dependent synthetase/ligase" evidence="11">
    <location>
        <begin position="96"/>
        <end position="299"/>
    </location>
</feature>
<dbReference type="Proteomes" id="UP000836597">
    <property type="component" value="Chromosome"/>
</dbReference>
<evidence type="ECO:0000256" key="7">
    <source>
        <dbReference type="ARBA" id="ARBA00068695"/>
    </source>
</evidence>
<feature type="coiled-coil region" evidence="10">
    <location>
        <begin position="382"/>
        <end position="409"/>
    </location>
</feature>
<organism evidence="13">
    <name type="scientific">Acididesulfobacillus acetoxydans</name>
    <dbReference type="NCBI Taxonomy" id="1561005"/>
    <lineage>
        <taxon>Bacteria</taxon>
        <taxon>Bacillati</taxon>
        <taxon>Bacillota</taxon>
        <taxon>Clostridia</taxon>
        <taxon>Eubacteriales</taxon>
        <taxon>Peptococcaceae</taxon>
        <taxon>Acididesulfobacillus</taxon>
    </lineage>
</organism>
<evidence type="ECO:0000259" key="12">
    <source>
        <dbReference type="Pfam" id="PF14535"/>
    </source>
</evidence>
<evidence type="ECO:0000256" key="3">
    <source>
        <dbReference type="ARBA" id="ARBA00022741"/>
    </source>
</evidence>
<keyword evidence="3 9" id="KW-0547">Nucleotide-binding</keyword>
<dbReference type="InterPro" id="IPR045851">
    <property type="entry name" value="AMP-bd_C_sf"/>
</dbReference>
<accession>A0A8S0X4W1</accession>
<dbReference type="PIRSF" id="PIRSF006444">
    <property type="entry name" value="PaaK"/>
    <property type="match status" value="1"/>
</dbReference>
<dbReference type="GO" id="GO:0047475">
    <property type="term" value="F:phenylacetate-CoA ligase activity"/>
    <property type="evidence" value="ECO:0007669"/>
    <property type="project" value="UniProtKB-EC"/>
</dbReference>
<evidence type="ECO:0000313" key="15">
    <source>
        <dbReference type="Proteomes" id="UP001071230"/>
    </source>
</evidence>
<evidence type="ECO:0000256" key="9">
    <source>
        <dbReference type="PIRNR" id="PIRNR006444"/>
    </source>
</evidence>
<evidence type="ECO:0000313" key="14">
    <source>
        <dbReference type="EMBL" id="CEJ08591.1"/>
    </source>
</evidence>
<dbReference type="InterPro" id="IPR000873">
    <property type="entry name" value="AMP-dep_synth/lig_dom"/>
</dbReference>
<reference evidence="14" key="1">
    <citation type="submission" date="2014-11" db="EMBL/GenBank/DDBJ databases">
        <authorList>
            <person name="Hornung B.V."/>
        </authorList>
    </citation>
    <scope>NUCLEOTIDE SEQUENCE</scope>
    <source>
        <strain evidence="14">INE</strain>
    </source>
</reference>